<evidence type="ECO:0000313" key="3">
    <source>
        <dbReference type="Proteomes" id="UP001419268"/>
    </source>
</evidence>
<proteinExistence type="predicted"/>
<reference evidence="2 3" key="1">
    <citation type="submission" date="2024-01" db="EMBL/GenBank/DDBJ databases">
        <title>Genome assemblies of Stephania.</title>
        <authorList>
            <person name="Yang L."/>
        </authorList>
    </citation>
    <scope>NUCLEOTIDE SEQUENCE [LARGE SCALE GENOMIC DNA]</scope>
    <source>
        <strain evidence="2">JXDWG</strain>
        <tissue evidence="2">Leaf</tissue>
    </source>
</reference>
<feature type="compositionally biased region" description="Low complexity" evidence="1">
    <location>
        <begin position="111"/>
        <end position="122"/>
    </location>
</feature>
<sequence length="122" mass="13057">MTFIDTRSSGSMIGSGATSGGDPSYTEQSVDDEAVYLNVAGESSKGRVYGLGSVGRKKRRYGAPLVLARRRRRMWCRGRVRCRCGATTKGYGVHASASWDGHGRNRPSSQTTTTTATTTATS</sequence>
<evidence type="ECO:0000313" key="2">
    <source>
        <dbReference type="EMBL" id="KAK9140546.1"/>
    </source>
</evidence>
<dbReference type="Proteomes" id="UP001419268">
    <property type="component" value="Unassembled WGS sequence"/>
</dbReference>
<feature type="region of interest" description="Disordered" evidence="1">
    <location>
        <begin position="1"/>
        <end position="28"/>
    </location>
</feature>
<accession>A0AAP0PH11</accession>
<organism evidence="2 3">
    <name type="scientific">Stephania cephalantha</name>
    <dbReference type="NCBI Taxonomy" id="152367"/>
    <lineage>
        <taxon>Eukaryota</taxon>
        <taxon>Viridiplantae</taxon>
        <taxon>Streptophyta</taxon>
        <taxon>Embryophyta</taxon>
        <taxon>Tracheophyta</taxon>
        <taxon>Spermatophyta</taxon>
        <taxon>Magnoliopsida</taxon>
        <taxon>Ranunculales</taxon>
        <taxon>Menispermaceae</taxon>
        <taxon>Menispermoideae</taxon>
        <taxon>Cissampelideae</taxon>
        <taxon>Stephania</taxon>
    </lineage>
</organism>
<name>A0AAP0PH11_9MAGN</name>
<feature type="compositionally biased region" description="Polar residues" evidence="1">
    <location>
        <begin position="1"/>
        <end position="12"/>
    </location>
</feature>
<dbReference type="AlphaFoldDB" id="A0AAP0PH11"/>
<gene>
    <name evidence="2" type="ORF">Scep_010227</name>
</gene>
<keyword evidence="3" id="KW-1185">Reference proteome</keyword>
<evidence type="ECO:0000256" key="1">
    <source>
        <dbReference type="SAM" id="MobiDB-lite"/>
    </source>
</evidence>
<feature type="region of interest" description="Disordered" evidence="1">
    <location>
        <begin position="97"/>
        <end position="122"/>
    </location>
</feature>
<protein>
    <submittedName>
        <fullName evidence="2">Uncharacterized protein</fullName>
    </submittedName>
</protein>
<comment type="caution">
    <text evidence="2">The sequence shown here is derived from an EMBL/GenBank/DDBJ whole genome shotgun (WGS) entry which is preliminary data.</text>
</comment>
<dbReference type="EMBL" id="JBBNAG010000004">
    <property type="protein sequence ID" value="KAK9140546.1"/>
    <property type="molecule type" value="Genomic_DNA"/>
</dbReference>